<protein>
    <submittedName>
        <fullName evidence="9">MFS family permease</fullName>
    </submittedName>
</protein>
<dbReference type="GO" id="GO:0005886">
    <property type="term" value="C:plasma membrane"/>
    <property type="evidence" value="ECO:0007669"/>
    <property type="project" value="UniProtKB-SubCell"/>
</dbReference>
<evidence type="ECO:0000256" key="2">
    <source>
        <dbReference type="ARBA" id="ARBA00022448"/>
    </source>
</evidence>
<reference evidence="9 10" key="1">
    <citation type="submission" date="2020-08" db="EMBL/GenBank/DDBJ databases">
        <title>Genomic Encyclopedia of Type Strains, Phase IV (KMG-IV): sequencing the most valuable type-strain genomes for metagenomic binning, comparative biology and taxonomic classification.</title>
        <authorList>
            <person name="Goeker M."/>
        </authorList>
    </citation>
    <scope>NUCLEOTIDE SEQUENCE [LARGE SCALE GENOMIC DNA]</scope>
    <source>
        <strain evidence="9 10">DSM 45385</strain>
    </source>
</reference>
<feature type="transmembrane region" description="Helical" evidence="8">
    <location>
        <begin position="313"/>
        <end position="337"/>
    </location>
</feature>
<evidence type="ECO:0000313" key="10">
    <source>
        <dbReference type="Proteomes" id="UP000568380"/>
    </source>
</evidence>
<feature type="compositionally biased region" description="Low complexity" evidence="7">
    <location>
        <begin position="189"/>
        <end position="229"/>
    </location>
</feature>
<keyword evidence="2" id="KW-0813">Transport</keyword>
<dbReference type="PANTHER" id="PTHR23513:SF6">
    <property type="entry name" value="MAJOR FACILITATOR SUPERFAMILY ASSOCIATED DOMAIN-CONTAINING PROTEIN"/>
    <property type="match status" value="1"/>
</dbReference>
<evidence type="ECO:0000256" key="3">
    <source>
        <dbReference type="ARBA" id="ARBA00022475"/>
    </source>
</evidence>
<name>A0A7W8EFG9_9ACTN</name>
<evidence type="ECO:0000256" key="1">
    <source>
        <dbReference type="ARBA" id="ARBA00004651"/>
    </source>
</evidence>
<proteinExistence type="predicted"/>
<sequence>MRSFRFLWSSSALSNLADGVLKVGTPLLAVTLTRSPAEVALAGVATTLPWLLLALPAGAVADRQDRRRIMVLANAFRAALLVAVAAFAWSGTLSLWILLAVVLLSGMAEVFADTSAQSVLPMTVPSDRLAWANGRIVGAQTVGNDFIGSPLAGVLVTLLPPAILGAPGILYGAAGLLLLGMRGTYRPTPAVTSTPTTTLTPATTAAPAVTPTNTLATTTSSSQPATTVTHAKAHTDASHTTEARPASTPDPACSSTPDPAGSPGHAGPDPEGAAPSDPEPSGAGGGPGPHRRSLMGDVAEGLRYLWAHRFLRLLAISSGMLNLGNAAFFAVFVLWVVGPGSRMELSPAAYGLMMTTFAVGAVGGSFVSDQVIRWGGEGRTLVGSWLASSLLLAAPILTPHPAVLFPVAVLWGATNTWSNVIVISTRQRIIPEGLLGRVNSAYRLIGMGGMPIGAGVAGLMGETWGLLSVFIASVAICLTAVALIARAIPAFTPSTPHP</sequence>
<keyword evidence="4 8" id="KW-0812">Transmembrane</keyword>
<feature type="region of interest" description="Disordered" evidence="7">
    <location>
        <begin position="189"/>
        <end position="294"/>
    </location>
</feature>
<dbReference type="InterPro" id="IPR036259">
    <property type="entry name" value="MFS_trans_sf"/>
</dbReference>
<comment type="caution">
    <text evidence="9">The sequence shown here is derived from an EMBL/GenBank/DDBJ whole genome shotgun (WGS) entry which is preliminary data.</text>
</comment>
<feature type="transmembrane region" description="Helical" evidence="8">
    <location>
        <begin position="349"/>
        <end position="368"/>
    </location>
</feature>
<feature type="transmembrane region" description="Helical" evidence="8">
    <location>
        <begin position="39"/>
        <end position="60"/>
    </location>
</feature>
<dbReference type="SUPFAM" id="SSF103473">
    <property type="entry name" value="MFS general substrate transporter"/>
    <property type="match status" value="1"/>
</dbReference>
<evidence type="ECO:0000256" key="6">
    <source>
        <dbReference type="ARBA" id="ARBA00023136"/>
    </source>
</evidence>
<keyword evidence="5 8" id="KW-1133">Transmembrane helix</keyword>
<dbReference type="Pfam" id="PF05977">
    <property type="entry name" value="MFS_3"/>
    <property type="match status" value="2"/>
</dbReference>
<feature type="transmembrane region" description="Helical" evidence="8">
    <location>
        <begin position="467"/>
        <end position="488"/>
    </location>
</feature>
<evidence type="ECO:0000256" key="8">
    <source>
        <dbReference type="SAM" id="Phobius"/>
    </source>
</evidence>
<dbReference type="InterPro" id="IPR010290">
    <property type="entry name" value="TM_effector"/>
</dbReference>
<dbReference type="CDD" id="cd06173">
    <property type="entry name" value="MFS_MefA_like"/>
    <property type="match status" value="1"/>
</dbReference>
<organism evidence="9 10">
    <name type="scientific">Nonomuraea endophytica</name>
    <dbReference type="NCBI Taxonomy" id="714136"/>
    <lineage>
        <taxon>Bacteria</taxon>
        <taxon>Bacillati</taxon>
        <taxon>Actinomycetota</taxon>
        <taxon>Actinomycetes</taxon>
        <taxon>Streptosporangiales</taxon>
        <taxon>Streptosporangiaceae</taxon>
        <taxon>Nonomuraea</taxon>
    </lineage>
</organism>
<gene>
    <name evidence="9" type="ORF">HNR40_002809</name>
</gene>
<feature type="transmembrane region" description="Helical" evidence="8">
    <location>
        <begin position="158"/>
        <end position="179"/>
    </location>
</feature>
<feature type="compositionally biased region" description="Basic and acidic residues" evidence="7">
    <location>
        <begin position="233"/>
        <end position="242"/>
    </location>
</feature>
<dbReference type="Gene3D" id="1.20.1250.20">
    <property type="entry name" value="MFS general substrate transporter like domains"/>
    <property type="match status" value="1"/>
</dbReference>
<feature type="compositionally biased region" description="Low complexity" evidence="7">
    <location>
        <begin position="272"/>
        <end position="281"/>
    </location>
</feature>
<evidence type="ECO:0000256" key="5">
    <source>
        <dbReference type="ARBA" id="ARBA00022989"/>
    </source>
</evidence>
<dbReference type="Proteomes" id="UP000568380">
    <property type="component" value="Unassembled WGS sequence"/>
</dbReference>
<evidence type="ECO:0000256" key="7">
    <source>
        <dbReference type="SAM" id="MobiDB-lite"/>
    </source>
</evidence>
<keyword evidence="10" id="KW-1185">Reference proteome</keyword>
<feature type="transmembrane region" description="Helical" evidence="8">
    <location>
        <begin position="380"/>
        <end position="397"/>
    </location>
</feature>
<feature type="transmembrane region" description="Helical" evidence="8">
    <location>
        <begin position="80"/>
        <end position="104"/>
    </location>
</feature>
<dbReference type="RefSeq" id="WP_281395246.1">
    <property type="nucleotide sequence ID" value="NZ_JACHIN010000003.1"/>
</dbReference>
<dbReference type="EMBL" id="JACHIN010000003">
    <property type="protein sequence ID" value="MBB5077336.1"/>
    <property type="molecule type" value="Genomic_DNA"/>
</dbReference>
<accession>A0A7W8EFG9</accession>
<keyword evidence="6 8" id="KW-0472">Membrane</keyword>
<dbReference type="PANTHER" id="PTHR23513">
    <property type="entry name" value="INTEGRAL MEMBRANE EFFLUX PROTEIN-RELATED"/>
    <property type="match status" value="1"/>
</dbReference>
<feature type="transmembrane region" description="Helical" evidence="8">
    <location>
        <begin position="444"/>
        <end position="461"/>
    </location>
</feature>
<dbReference type="AlphaFoldDB" id="A0A7W8EFG9"/>
<evidence type="ECO:0000256" key="4">
    <source>
        <dbReference type="ARBA" id="ARBA00022692"/>
    </source>
</evidence>
<keyword evidence="3" id="KW-1003">Cell membrane</keyword>
<comment type="subcellular location">
    <subcellularLocation>
        <location evidence="1">Cell membrane</location>
        <topology evidence="1">Multi-pass membrane protein</topology>
    </subcellularLocation>
</comment>
<evidence type="ECO:0000313" key="9">
    <source>
        <dbReference type="EMBL" id="MBB5077336.1"/>
    </source>
</evidence>